<evidence type="ECO:0000313" key="1">
    <source>
        <dbReference type="EMBL" id="MFD0803815.1"/>
    </source>
</evidence>
<dbReference type="SUPFAM" id="SSF54826">
    <property type="entry name" value="Enolase N-terminal domain-like"/>
    <property type="match status" value="1"/>
</dbReference>
<protein>
    <recommendedName>
        <fullName evidence="3">Mandelate racemase</fullName>
    </recommendedName>
</protein>
<comment type="caution">
    <text evidence="1">The sequence shown here is derived from an EMBL/GenBank/DDBJ whole genome shotgun (WGS) entry which is preliminary data.</text>
</comment>
<keyword evidence="2" id="KW-1185">Reference proteome</keyword>
<dbReference type="Proteomes" id="UP001596956">
    <property type="component" value="Unassembled WGS sequence"/>
</dbReference>
<proteinExistence type="predicted"/>
<reference evidence="2" key="1">
    <citation type="journal article" date="2019" name="Int. J. Syst. Evol. Microbiol.">
        <title>The Global Catalogue of Microorganisms (GCM) 10K type strain sequencing project: providing services to taxonomists for standard genome sequencing and annotation.</title>
        <authorList>
            <consortium name="The Broad Institute Genomics Platform"/>
            <consortium name="The Broad Institute Genome Sequencing Center for Infectious Disease"/>
            <person name="Wu L."/>
            <person name="Ma J."/>
        </authorList>
    </citation>
    <scope>NUCLEOTIDE SEQUENCE [LARGE SCALE GENOMIC DNA]</scope>
    <source>
        <strain evidence="2">CCUG 63369</strain>
    </source>
</reference>
<evidence type="ECO:0008006" key="3">
    <source>
        <dbReference type="Google" id="ProtNLM"/>
    </source>
</evidence>
<dbReference type="EMBL" id="JBHTHR010001140">
    <property type="protein sequence ID" value="MFD0803815.1"/>
    <property type="molecule type" value="Genomic_DNA"/>
</dbReference>
<evidence type="ECO:0000313" key="2">
    <source>
        <dbReference type="Proteomes" id="UP001596956"/>
    </source>
</evidence>
<gene>
    <name evidence="1" type="ORF">ACFQZU_21195</name>
</gene>
<dbReference type="InterPro" id="IPR029017">
    <property type="entry name" value="Enolase-like_N"/>
</dbReference>
<sequence length="69" mass="7246">MSTPRSARADTIAGLSAEIRSLPLHRAWDGGVTHNHLVLVRVSTEQGAVGTGFAWTPRVGAGAVRALLE</sequence>
<name>A0ABW3BL61_9ACTN</name>
<dbReference type="Gene3D" id="3.30.390.10">
    <property type="entry name" value="Enolase-like, N-terminal domain"/>
    <property type="match status" value="1"/>
</dbReference>
<accession>A0ABW3BL61</accession>
<feature type="non-terminal residue" evidence="1">
    <location>
        <position position="69"/>
    </location>
</feature>
<organism evidence="1 2">
    <name type="scientific">Streptomonospora algeriensis</name>
    <dbReference type="NCBI Taxonomy" id="995084"/>
    <lineage>
        <taxon>Bacteria</taxon>
        <taxon>Bacillati</taxon>
        <taxon>Actinomycetota</taxon>
        <taxon>Actinomycetes</taxon>
        <taxon>Streptosporangiales</taxon>
        <taxon>Nocardiopsidaceae</taxon>
        <taxon>Streptomonospora</taxon>
    </lineage>
</organism>